<evidence type="ECO:0000256" key="6">
    <source>
        <dbReference type="ARBA" id="ARBA00023069"/>
    </source>
</evidence>
<evidence type="ECO:0000256" key="1">
    <source>
        <dbReference type="ARBA" id="ARBA00004309"/>
    </source>
</evidence>
<dbReference type="EMBL" id="JAPMOS010000053">
    <property type="protein sequence ID" value="KAJ4457148.1"/>
    <property type="molecule type" value="Genomic_DNA"/>
</dbReference>
<evidence type="ECO:0000256" key="2">
    <source>
        <dbReference type="ARBA" id="ARBA00004607"/>
    </source>
</evidence>
<evidence type="ECO:0000256" key="9">
    <source>
        <dbReference type="ARBA" id="ARBA00023273"/>
    </source>
</evidence>
<keyword evidence="12" id="KW-1185">Reference proteome</keyword>
<evidence type="ECO:0000256" key="7">
    <source>
        <dbReference type="ARBA" id="ARBA00023136"/>
    </source>
</evidence>
<feature type="domain" description="BBSome complex member BBS5 PH" evidence="10">
    <location>
        <begin position="156"/>
        <end position="210"/>
    </location>
</feature>
<dbReference type="InterPro" id="IPR030804">
    <property type="entry name" value="BBS5/fem-3"/>
</dbReference>
<dbReference type="PANTHER" id="PTHR21351:SF0">
    <property type="entry name" value="BARDET-BIEDL SYNDROME 5 PROTEIN"/>
    <property type="match status" value="1"/>
</dbReference>
<dbReference type="Pfam" id="PF07289">
    <property type="entry name" value="BBL5"/>
    <property type="match status" value="1"/>
</dbReference>
<evidence type="ECO:0000259" key="10">
    <source>
        <dbReference type="SMART" id="SM00683"/>
    </source>
</evidence>
<keyword evidence="5" id="KW-0963">Cytoplasm</keyword>
<dbReference type="SMART" id="SM00683">
    <property type="entry name" value="DM16"/>
    <property type="match status" value="2"/>
</dbReference>
<dbReference type="PIRSF" id="PIRSF010072">
    <property type="entry name" value="DUF1448"/>
    <property type="match status" value="1"/>
</dbReference>
<keyword evidence="9" id="KW-0966">Cell projection</keyword>
<comment type="similarity">
    <text evidence="3">Belongs to the BBS5 family.</text>
</comment>
<gene>
    <name evidence="11" type="ORF">PAPYR_7439</name>
</gene>
<evidence type="ECO:0000256" key="3">
    <source>
        <dbReference type="ARBA" id="ARBA00005822"/>
    </source>
</evidence>
<protein>
    <submittedName>
        <fullName evidence="11">Bardet-Biedl syndrome 5 protein</fullName>
    </submittedName>
</protein>
<evidence type="ECO:0000256" key="4">
    <source>
        <dbReference type="ARBA" id="ARBA00022475"/>
    </source>
</evidence>
<evidence type="ECO:0000256" key="8">
    <source>
        <dbReference type="ARBA" id="ARBA00023212"/>
    </source>
</evidence>
<accession>A0ABQ8UEG5</accession>
<evidence type="ECO:0000313" key="12">
    <source>
        <dbReference type="Proteomes" id="UP001141327"/>
    </source>
</evidence>
<dbReference type="InterPro" id="IPR006606">
    <property type="entry name" value="BBL5"/>
</dbReference>
<organism evidence="11 12">
    <name type="scientific">Paratrimastix pyriformis</name>
    <dbReference type="NCBI Taxonomy" id="342808"/>
    <lineage>
        <taxon>Eukaryota</taxon>
        <taxon>Metamonada</taxon>
        <taxon>Preaxostyla</taxon>
        <taxon>Paratrimastigidae</taxon>
        <taxon>Paratrimastix</taxon>
    </lineage>
</organism>
<dbReference type="Proteomes" id="UP001141327">
    <property type="component" value="Unassembled WGS sequence"/>
</dbReference>
<keyword evidence="6" id="KW-0969">Cilium</keyword>
<proteinExistence type="inferred from homology"/>
<evidence type="ECO:0000313" key="11">
    <source>
        <dbReference type="EMBL" id="KAJ4457148.1"/>
    </source>
</evidence>
<sequence>MATPVWQDREIRFDVALSMLALRRGEFQIDWMNSIEDTKGNNGEKGVFIVTNLRMIWYSHKNQRTNLSIGYDCIKDLSIRSTNSMLRGNAQGLFVLGKFDNNKYEFIFTNCVKGSPRLFTTVQAVFRAYETTRLYRDLRLRGAIIREGELKLLPNEQIYTKTGGVWNLSHNQGHLGSLYTTNIRVVWYANMAPNFNVSIPYLQLRTVGVRDSPRFGVALVLTTSKETGGYVLGFRVDPPERLKPIATEIEQLHQLFTAQPNFGVDFKLDEKPQPLAELRVPRVEEDTTLAPDEAPDVLASYYMEIANHRDRAPVLSPELGLAVEQVAGSFSLQQLWAVLPPDPQAQLPLGAAPPAPTATATQ</sequence>
<evidence type="ECO:0000256" key="5">
    <source>
        <dbReference type="ARBA" id="ARBA00022490"/>
    </source>
</evidence>
<reference evidence="11" key="1">
    <citation type="journal article" date="2022" name="bioRxiv">
        <title>Genomics of Preaxostyla Flagellates Illuminates Evolutionary Transitions and the Path Towards Mitochondrial Loss.</title>
        <authorList>
            <person name="Novak L.V.F."/>
            <person name="Treitli S.C."/>
            <person name="Pyrih J."/>
            <person name="Halakuc P."/>
            <person name="Pipaliya S.V."/>
            <person name="Vacek V."/>
            <person name="Brzon O."/>
            <person name="Soukal P."/>
            <person name="Eme L."/>
            <person name="Dacks J.B."/>
            <person name="Karnkowska A."/>
            <person name="Elias M."/>
            <person name="Hampl V."/>
        </authorList>
    </citation>
    <scope>NUCLEOTIDE SEQUENCE</scope>
    <source>
        <strain evidence="11">RCP-MX</strain>
    </source>
</reference>
<name>A0ABQ8UEG5_9EUKA</name>
<comment type="subcellular location">
    <subcellularLocation>
        <location evidence="1">Cell projection</location>
        <location evidence="1">Cilium membrane</location>
    </subcellularLocation>
    <subcellularLocation>
        <location evidence="2">Cytoplasm</location>
        <location evidence="2">Cytoskeleton</location>
        <location evidence="2">Microtubule organizing center</location>
        <location evidence="2">Centrosome</location>
        <location evidence="2">Centriolar satellite</location>
    </subcellularLocation>
</comment>
<keyword evidence="4" id="KW-1003">Cell membrane</keyword>
<feature type="domain" description="BBSome complex member BBS5 PH" evidence="10">
    <location>
        <begin position="26"/>
        <end position="80"/>
    </location>
</feature>
<dbReference type="PANTHER" id="PTHR21351">
    <property type="entry name" value="BARDET-BIEDL SYNDROME PROTEIN 5"/>
    <property type="match status" value="1"/>
</dbReference>
<comment type="caution">
    <text evidence="11">The sequence shown here is derived from an EMBL/GenBank/DDBJ whole genome shotgun (WGS) entry which is preliminary data.</text>
</comment>
<keyword evidence="8" id="KW-0206">Cytoskeleton</keyword>
<keyword evidence="7" id="KW-0472">Membrane</keyword>
<dbReference type="InterPro" id="IPR014003">
    <property type="entry name" value="BBS5_PH"/>
</dbReference>